<comment type="subcellular location">
    <subcellularLocation>
        <location evidence="6">Plastid</location>
        <location evidence="6">Chloroplast</location>
    </subcellularLocation>
</comment>
<dbReference type="Gene3D" id="3.30.70.870">
    <property type="entry name" value="Elongation Factor G (Translational Gtpase), domain 3"/>
    <property type="match status" value="1"/>
</dbReference>
<dbReference type="CDD" id="cd03709">
    <property type="entry name" value="lepA_C"/>
    <property type="match status" value="1"/>
</dbReference>
<dbReference type="InterPro" id="IPR027518">
    <property type="entry name" value="GUFP"/>
</dbReference>
<dbReference type="AlphaFoldDB" id="A0A061S3X0"/>
<evidence type="ECO:0000256" key="1">
    <source>
        <dbReference type="ARBA" id="ARBA00005454"/>
    </source>
</evidence>
<comment type="function">
    <text evidence="6">Promotes chloroplast protein synthesis. May act as a fidelity factor of the translation reaction, by catalyzing a one-codon backward translocation of tRNAs on improperly translocated ribosomes.</text>
</comment>
<dbReference type="GO" id="GO:0006412">
    <property type="term" value="P:translation"/>
    <property type="evidence" value="ECO:0007669"/>
    <property type="project" value="UniProtKB-KW"/>
</dbReference>
<dbReference type="InterPro" id="IPR035654">
    <property type="entry name" value="LepA_IV"/>
</dbReference>
<dbReference type="InterPro" id="IPR013842">
    <property type="entry name" value="LepA_CTD"/>
</dbReference>
<dbReference type="InterPro" id="IPR005225">
    <property type="entry name" value="Small_GTP-bd"/>
</dbReference>
<dbReference type="GO" id="GO:0043022">
    <property type="term" value="F:ribosome binding"/>
    <property type="evidence" value="ECO:0007669"/>
    <property type="project" value="TreeGrafter"/>
</dbReference>
<protein>
    <recommendedName>
        <fullName evidence="6">Translation factor GUF1 homolog, chloroplastic</fullName>
        <ecNumber evidence="6">3.6.5.n1</ecNumber>
    </recommendedName>
    <alternativeName>
        <fullName evidence="6">Elongation factor 4 homolog</fullName>
        <shortName evidence="6">EF-4</shortName>
    </alternativeName>
    <alternativeName>
        <fullName evidence="6">GTPase GUF1 homolog</fullName>
    </alternativeName>
    <alternativeName>
        <fullName evidence="6">Ribosomal back-translocase</fullName>
    </alternativeName>
</protein>
<dbReference type="EC" id="3.6.5.n1" evidence="6"/>
<dbReference type="CDD" id="cd16260">
    <property type="entry name" value="EF4_III"/>
    <property type="match status" value="1"/>
</dbReference>
<keyword evidence="3 6" id="KW-0378">Hydrolase</keyword>
<dbReference type="NCBIfam" id="TIGR00231">
    <property type="entry name" value="small_GTP"/>
    <property type="match status" value="1"/>
</dbReference>
<feature type="binding site" evidence="6">
    <location>
        <begin position="102"/>
        <end position="109"/>
    </location>
    <ligand>
        <name>GTP</name>
        <dbReference type="ChEBI" id="CHEBI:37565"/>
    </ligand>
</feature>
<dbReference type="SUPFAM" id="SSF50447">
    <property type="entry name" value="Translation proteins"/>
    <property type="match status" value="1"/>
</dbReference>
<dbReference type="PROSITE" id="PS51722">
    <property type="entry name" value="G_TR_2"/>
    <property type="match status" value="1"/>
</dbReference>
<feature type="binding site" evidence="6">
    <location>
        <begin position="168"/>
        <end position="172"/>
    </location>
    <ligand>
        <name>GTP</name>
        <dbReference type="ChEBI" id="CHEBI:37565"/>
    </ligand>
</feature>
<accession>A0A061S3X0</accession>
<dbReference type="Gene3D" id="3.30.70.240">
    <property type="match status" value="1"/>
</dbReference>
<feature type="binding site" evidence="6">
    <location>
        <begin position="222"/>
        <end position="225"/>
    </location>
    <ligand>
        <name>GTP</name>
        <dbReference type="ChEBI" id="CHEBI:37565"/>
    </ligand>
</feature>
<dbReference type="FunFam" id="2.40.30.10:FF:000015">
    <property type="entry name" value="Translation factor GUF1, mitochondrial"/>
    <property type="match status" value="1"/>
</dbReference>
<keyword evidence="5 6" id="KW-0342">GTP-binding</keyword>
<evidence type="ECO:0000256" key="4">
    <source>
        <dbReference type="ARBA" id="ARBA00022917"/>
    </source>
</evidence>
<dbReference type="CDD" id="cd03699">
    <property type="entry name" value="EF4_II"/>
    <property type="match status" value="1"/>
</dbReference>
<sequence length="691" mass="76822">MKLKSCQLPDTPYCSLKRKGTLRVHYSSAASRKPCSTGETGPSALLFSLVNPPLAVSRYVRDSRPRIVCNTASVSLDMHDILHDGRVQKVPPAKIRNFSIIAHIDHGKSTLADRLLQKTGTVQDRDMQDQLLDNMELERERGITIKLQAARMKYNAKDGETYCLNLIDTPGHVDFGYEVSRSLAACEGALLVVDASQGVEAQTLANVYLAIENDLEIIPVLNKVDLPAADPERVIREIEEVLGLDCSNAILASAKSGIGIDEILEAVVERVPPPRDTCDEPLRALIFDSYYDPHRGVIVMFKIMDGSLSKGDTVVFMNTKCEYPVNEIGVLSPGQLQVKSLFAGEVGWLSGSIKQVADARVGDTITLKKSPAKSPYPGYKEAKPMVFCGLFPVDQNEYTDLREALERLQLNDAALRFEPEISSAMGFGFRCGFLGLLHMDVVQARLEREYGLNLIMTAPSVVYRCQLTDGTQISVHNPSDLPDMGKRDIIEEPYVRLEVITPEEYVGSVMELCQGRRGEFKNMQYLTETRTTLVYDMPLAEVVTDFFDQLKSRTKGYASMEYSLGEYRANDLVKLEIKINQEVVDPLATIVHRESAYKVGKGLVKQLKEYIPRQQFKIPIQAAIGSKVIASEALSALRKDVLAKCYGGDISRKKKLLKKQAAGKKRMKQFGKVEVPQEAFTAVLKIDKDAE</sequence>
<dbReference type="Pfam" id="PF03144">
    <property type="entry name" value="GTP_EFTU_D2"/>
    <property type="match status" value="1"/>
</dbReference>
<dbReference type="InterPro" id="IPR027417">
    <property type="entry name" value="P-loop_NTPase"/>
</dbReference>
<dbReference type="GO" id="GO:0005525">
    <property type="term" value="F:GTP binding"/>
    <property type="evidence" value="ECO:0007669"/>
    <property type="project" value="UniProtKB-UniRule"/>
</dbReference>
<name>A0A061S3X0_9CHLO</name>
<dbReference type="InterPro" id="IPR031157">
    <property type="entry name" value="G_TR_CS"/>
</dbReference>
<gene>
    <name evidence="8" type="primary">LEPA</name>
    <name evidence="8" type="ORF">TSPGSL018_17323</name>
</gene>
<dbReference type="Pfam" id="PF00679">
    <property type="entry name" value="EFG_C"/>
    <property type="match status" value="1"/>
</dbReference>
<dbReference type="InterPro" id="IPR000795">
    <property type="entry name" value="T_Tr_GTP-bd_dom"/>
</dbReference>
<dbReference type="Gene3D" id="3.30.70.2570">
    <property type="entry name" value="Elongation factor 4, C-terminal domain"/>
    <property type="match status" value="1"/>
</dbReference>
<evidence type="ECO:0000256" key="2">
    <source>
        <dbReference type="ARBA" id="ARBA00022741"/>
    </source>
</evidence>
<feature type="domain" description="Tr-type G" evidence="7">
    <location>
        <begin position="93"/>
        <end position="275"/>
    </location>
</feature>
<dbReference type="NCBIfam" id="TIGR01393">
    <property type="entry name" value="lepA"/>
    <property type="match status" value="1"/>
</dbReference>
<dbReference type="CDD" id="cd01890">
    <property type="entry name" value="LepA"/>
    <property type="match status" value="1"/>
</dbReference>
<dbReference type="Gene3D" id="2.40.30.10">
    <property type="entry name" value="Translation factors"/>
    <property type="match status" value="1"/>
</dbReference>
<evidence type="ECO:0000256" key="3">
    <source>
        <dbReference type="ARBA" id="ARBA00022801"/>
    </source>
</evidence>
<dbReference type="InterPro" id="IPR038363">
    <property type="entry name" value="LepA_C_sf"/>
</dbReference>
<dbReference type="InterPro" id="IPR035647">
    <property type="entry name" value="EFG_III/V"/>
</dbReference>
<dbReference type="GO" id="GO:0009507">
    <property type="term" value="C:chloroplast"/>
    <property type="evidence" value="ECO:0007669"/>
    <property type="project" value="UniProtKB-SubCell"/>
</dbReference>
<dbReference type="Pfam" id="PF00009">
    <property type="entry name" value="GTP_EFTU"/>
    <property type="match status" value="1"/>
</dbReference>
<proteinExistence type="inferred from homology"/>
<evidence type="ECO:0000313" key="8">
    <source>
        <dbReference type="EMBL" id="JAC77585.1"/>
    </source>
</evidence>
<dbReference type="FunFam" id="3.30.70.870:FF:000004">
    <property type="entry name" value="Translation factor GUF1, mitochondrial"/>
    <property type="match status" value="1"/>
</dbReference>
<comment type="catalytic activity">
    <reaction evidence="6">
        <text>GTP + H2O = GDP + phosphate + H(+)</text>
        <dbReference type="Rhea" id="RHEA:19669"/>
        <dbReference type="ChEBI" id="CHEBI:15377"/>
        <dbReference type="ChEBI" id="CHEBI:15378"/>
        <dbReference type="ChEBI" id="CHEBI:37565"/>
        <dbReference type="ChEBI" id="CHEBI:43474"/>
        <dbReference type="ChEBI" id="CHEBI:58189"/>
        <dbReference type="EC" id="3.6.5.n1"/>
    </reaction>
</comment>
<dbReference type="HAMAP" id="MF_03138">
    <property type="entry name" value="GUFP"/>
    <property type="match status" value="1"/>
</dbReference>
<dbReference type="FunFam" id="3.30.70.240:FF:000007">
    <property type="entry name" value="Translation factor GUF1, mitochondrial"/>
    <property type="match status" value="1"/>
</dbReference>
<dbReference type="PANTHER" id="PTHR43512">
    <property type="entry name" value="TRANSLATION FACTOR GUF1-RELATED"/>
    <property type="match status" value="1"/>
</dbReference>
<dbReference type="GO" id="GO:0003924">
    <property type="term" value="F:GTPase activity"/>
    <property type="evidence" value="ECO:0007669"/>
    <property type="project" value="UniProtKB-UniRule"/>
</dbReference>
<evidence type="ECO:0000256" key="5">
    <source>
        <dbReference type="ARBA" id="ARBA00023134"/>
    </source>
</evidence>
<dbReference type="HAMAP" id="MF_00071">
    <property type="entry name" value="LepA"/>
    <property type="match status" value="1"/>
</dbReference>
<evidence type="ECO:0000259" key="7">
    <source>
        <dbReference type="PROSITE" id="PS51722"/>
    </source>
</evidence>
<dbReference type="Gene3D" id="3.40.50.300">
    <property type="entry name" value="P-loop containing nucleotide triphosphate hydrolases"/>
    <property type="match status" value="1"/>
</dbReference>
<keyword evidence="2 6" id="KW-0547">Nucleotide-binding</keyword>
<dbReference type="FunFam" id="3.30.70.2570:FF:000001">
    <property type="entry name" value="Translation factor GUF1, mitochondrial"/>
    <property type="match status" value="1"/>
</dbReference>
<dbReference type="SUPFAM" id="SSF54980">
    <property type="entry name" value="EF-G C-terminal domain-like"/>
    <property type="match status" value="2"/>
</dbReference>
<dbReference type="InterPro" id="IPR000640">
    <property type="entry name" value="EFG_V-like"/>
</dbReference>
<comment type="similarity">
    <text evidence="1 6">Belongs to the TRAFAC class translation factor GTPase superfamily. Classic translation factor GTPase family. LepA subfamily.</text>
</comment>
<dbReference type="PANTHER" id="PTHR43512:SF4">
    <property type="entry name" value="TRANSLATION FACTOR GUF1 HOMOLOG, CHLOROPLASTIC"/>
    <property type="match status" value="1"/>
</dbReference>
<dbReference type="PROSITE" id="PS00301">
    <property type="entry name" value="G_TR_1"/>
    <property type="match status" value="1"/>
</dbReference>
<dbReference type="FunFam" id="3.40.50.300:FF:000078">
    <property type="entry name" value="Elongation factor 4"/>
    <property type="match status" value="1"/>
</dbReference>
<dbReference type="InterPro" id="IPR009000">
    <property type="entry name" value="Transl_B-barrel_sf"/>
</dbReference>
<dbReference type="InterPro" id="IPR004161">
    <property type="entry name" value="EFTu-like_2"/>
</dbReference>
<dbReference type="Pfam" id="PF06421">
    <property type="entry name" value="LepA_C"/>
    <property type="match status" value="1"/>
</dbReference>
<keyword evidence="4 6" id="KW-0648">Protein biosynthesis</keyword>
<evidence type="ECO:0000256" key="6">
    <source>
        <dbReference type="HAMAP-Rule" id="MF_03138"/>
    </source>
</evidence>
<keyword evidence="6" id="KW-0934">Plastid</keyword>
<keyword evidence="6" id="KW-0150">Chloroplast</keyword>
<organism evidence="8">
    <name type="scientific">Tetraselmis sp. GSL018</name>
    <dbReference type="NCBI Taxonomy" id="582737"/>
    <lineage>
        <taxon>Eukaryota</taxon>
        <taxon>Viridiplantae</taxon>
        <taxon>Chlorophyta</taxon>
        <taxon>core chlorophytes</taxon>
        <taxon>Chlorodendrophyceae</taxon>
        <taxon>Chlorodendrales</taxon>
        <taxon>Chlorodendraceae</taxon>
        <taxon>Tetraselmis</taxon>
    </lineage>
</organism>
<dbReference type="SMART" id="SM00838">
    <property type="entry name" value="EFG_C"/>
    <property type="match status" value="1"/>
</dbReference>
<dbReference type="EMBL" id="GBEZ01007910">
    <property type="protein sequence ID" value="JAC77585.1"/>
    <property type="molecule type" value="Transcribed_RNA"/>
</dbReference>
<dbReference type="PRINTS" id="PR00315">
    <property type="entry name" value="ELONGATNFCT"/>
</dbReference>
<dbReference type="GO" id="GO:0045727">
    <property type="term" value="P:positive regulation of translation"/>
    <property type="evidence" value="ECO:0007669"/>
    <property type="project" value="UniProtKB-UniRule"/>
</dbReference>
<dbReference type="InterPro" id="IPR006297">
    <property type="entry name" value="EF-4"/>
</dbReference>
<reference evidence="8" key="1">
    <citation type="submission" date="2014-05" db="EMBL/GenBank/DDBJ databases">
        <title>The transcriptome of the halophilic microalga Tetraselmis sp. GSL018 isolated from the Great Salt Lake, Utah.</title>
        <authorList>
            <person name="Jinkerson R.E."/>
            <person name="D'Adamo S."/>
            <person name="Posewitz M.C."/>
        </authorList>
    </citation>
    <scope>NUCLEOTIDE SEQUENCE</scope>
    <source>
        <strain evidence="8">GSL018</strain>
    </source>
</reference>
<dbReference type="SUPFAM" id="SSF52540">
    <property type="entry name" value="P-loop containing nucleoside triphosphate hydrolases"/>
    <property type="match status" value="1"/>
</dbReference>